<dbReference type="Proteomes" id="UP000184212">
    <property type="component" value="Unassembled WGS sequence"/>
</dbReference>
<accession>A0A1M5WI46</accession>
<evidence type="ECO:0000313" key="1">
    <source>
        <dbReference type="EMBL" id="SHH87175.1"/>
    </source>
</evidence>
<gene>
    <name evidence="1" type="ORF">SAMN04488109_5720</name>
</gene>
<keyword evidence="1" id="KW-0449">Lipoprotein</keyword>
<organism evidence="1 2">
    <name type="scientific">Chryseolinea serpens</name>
    <dbReference type="NCBI Taxonomy" id="947013"/>
    <lineage>
        <taxon>Bacteria</taxon>
        <taxon>Pseudomonadati</taxon>
        <taxon>Bacteroidota</taxon>
        <taxon>Cytophagia</taxon>
        <taxon>Cytophagales</taxon>
        <taxon>Fulvivirgaceae</taxon>
        <taxon>Chryseolinea</taxon>
    </lineage>
</organism>
<dbReference type="PROSITE" id="PS51257">
    <property type="entry name" value="PROKAR_LIPOPROTEIN"/>
    <property type="match status" value="1"/>
</dbReference>
<dbReference type="STRING" id="947013.SAMN04488109_5720"/>
<dbReference type="NCBIfam" id="TIGR03511">
    <property type="entry name" value="GldH_lipo"/>
    <property type="match status" value="1"/>
</dbReference>
<protein>
    <submittedName>
        <fullName evidence="1">Gliding motility-associated lipoprotein GldH</fullName>
    </submittedName>
</protein>
<dbReference type="OrthoDB" id="982482at2"/>
<proteinExistence type="predicted"/>
<sequence>MRIVFAACVIAVLLVACGDSQRVYEQNTDFNERVWMVNEKPKFEFEISNVQQKYNLYGNIRNTVSYPYARLFYTYYLQDSSGREVQKNLMGEFLFDAKTGKPFGKSGIGDLYDHQFLMLKDYQFKTPGKYSVTFEQFMRMDTLQGITAVGLRIEKAEAEK</sequence>
<dbReference type="AlphaFoldDB" id="A0A1M5WI46"/>
<dbReference type="InterPro" id="IPR020018">
    <property type="entry name" value="Motility-assoc_lipoprot_GldH"/>
</dbReference>
<name>A0A1M5WI46_9BACT</name>
<evidence type="ECO:0000313" key="2">
    <source>
        <dbReference type="Proteomes" id="UP000184212"/>
    </source>
</evidence>
<dbReference type="Pfam" id="PF14109">
    <property type="entry name" value="GldH_lipo"/>
    <property type="match status" value="1"/>
</dbReference>
<dbReference type="RefSeq" id="WP_073141534.1">
    <property type="nucleotide sequence ID" value="NZ_FQWQ01000005.1"/>
</dbReference>
<keyword evidence="2" id="KW-1185">Reference proteome</keyword>
<reference evidence="1 2" key="1">
    <citation type="submission" date="2016-11" db="EMBL/GenBank/DDBJ databases">
        <authorList>
            <person name="Jaros S."/>
            <person name="Januszkiewicz K."/>
            <person name="Wedrychowicz H."/>
        </authorList>
    </citation>
    <scope>NUCLEOTIDE SEQUENCE [LARGE SCALE GENOMIC DNA]</scope>
    <source>
        <strain evidence="1 2">DSM 24574</strain>
    </source>
</reference>
<dbReference type="EMBL" id="FQWQ01000005">
    <property type="protein sequence ID" value="SHH87175.1"/>
    <property type="molecule type" value="Genomic_DNA"/>
</dbReference>